<sequence length="589" mass="62476">MSAADSSHPDRGSFRARFRRAAGPTLVINVAALLAAVTAAVAGPSAPGTTAAVVAIAVLAWVEARRGGKLARLLASHVLARALLITSAVALAAVGGSSLLVPAVMLGISTLLEPVLKRILAGAVPYAAQLPGIRTRNHELASPAGVAVGNMGGLAVLFVTDLLAIRSDAVSWSVAILAVASMLFAVVLAVDGVQRIRARRVADRTVNDAMRAYAPAFAVHWDAGPGTGYQLAMWLPYLERIGEPFVIILRNQATFDETVGLTDRPVLLRKTHADLDDMIVPTLRAAFYVNNAVRNAQFVRFAELWHVQLNHGESDKAPSYNPVLRAYDRNFVAGQAAVDRFAAHGLATAPEYFEIIGRPQLEHVRQADGPLPAVPTVLYAPTWAGFNADSAYSSLGVGPELVTQLVERGCRVLFRPHPYTDRSPELAAAADTVRALLEADEAKTGIGHEFGERVASELTIAECFNLADALVSDVSSVVPDFLFSGKPFAISTMLAPAEEFIDGYAIAAAGYVFEPTPESIRAALDDMLGVDTKQAARAVAKEYYLGGESPESVSARFIEAAREVIAMPKPPAIEAAREADHASARGEGR</sequence>
<feature type="transmembrane region" description="Helical" evidence="1">
    <location>
        <begin position="170"/>
        <end position="190"/>
    </location>
</feature>
<keyword evidence="1" id="KW-0812">Transmembrane</keyword>
<dbReference type="InterPro" id="IPR043148">
    <property type="entry name" value="TagF_C"/>
</dbReference>
<feature type="transmembrane region" description="Helical" evidence="1">
    <location>
        <begin position="21"/>
        <end position="40"/>
    </location>
</feature>
<keyword evidence="1" id="KW-0472">Membrane</keyword>
<dbReference type="SUPFAM" id="SSF53756">
    <property type="entry name" value="UDP-Glycosyltransferase/glycogen phosphorylase"/>
    <property type="match status" value="1"/>
</dbReference>
<dbReference type="Proteomes" id="UP000671914">
    <property type="component" value="Chromosome"/>
</dbReference>
<dbReference type="Gene3D" id="3.40.50.12580">
    <property type="match status" value="1"/>
</dbReference>
<dbReference type="Pfam" id="PF04464">
    <property type="entry name" value="Glyphos_transf"/>
    <property type="match status" value="1"/>
</dbReference>
<keyword evidence="3" id="KW-1185">Reference proteome</keyword>
<dbReference type="GO" id="GO:0047355">
    <property type="term" value="F:CDP-glycerol glycerophosphotransferase activity"/>
    <property type="evidence" value="ECO:0007669"/>
    <property type="project" value="InterPro"/>
</dbReference>
<dbReference type="KEGG" id="aarc:G127AT_03230"/>
<proteinExistence type="predicted"/>
<dbReference type="GO" id="GO:0016020">
    <property type="term" value="C:membrane"/>
    <property type="evidence" value="ECO:0007669"/>
    <property type="project" value="InterPro"/>
</dbReference>
<evidence type="ECO:0000313" key="3">
    <source>
        <dbReference type="Proteomes" id="UP000671914"/>
    </source>
</evidence>
<dbReference type="RefSeq" id="WP_210899730.1">
    <property type="nucleotide sequence ID" value="NZ_CP071696.1"/>
</dbReference>
<keyword evidence="1" id="KW-1133">Transmembrane helix</keyword>
<evidence type="ECO:0000313" key="2">
    <source>
        <dbReference type="EMBL" id="QTX05256.1"/>
    </source>
</evidence>
<reference evidence="2" key="1">
    <citation type="submission" date="2021-03" db="EMBL/GenBank/DDBJ databases">
        <title>Agromyces archimandritus sp. nov., isolated from the cockroach Archimandrita tessellata.</title>
        <authorList>
            <person name="Guzman J."/>
            <person name="Ortuzar M."/>
            <person name="Poehlein A."/>
            <person name="Daniel R."/>
            <person name="Trujillo M."/>
            <person name="Vilcinskas A."/>
        </authorList>
    </citation>
    <scope>NUCLEOTIDE SEQUENCE</scope>
    <source>
        <strain evidence="2">G127AT</strain>
    </source>
</reference>
<name>A0A975IQP4_9MICO</name>
<organism evidence="2 3">
    <name type="scientific">Agromyces archimandritae</name>
    <dbReference type="NCBI Taxonomy" id="2781962"/>
    <lineage>
        <taxon>Bacteria</taxon>
        <taxon>Bacillati</taxon>
        <taxon>Actinomycetota</taxon>
        <taxon>Actinomycetes</taxon>
        <taxon>Micrococcales</taxon>
        <taxon>Microbacteriaceae</taxon>
        <taxon>Agromyces</taxon>
    </lineage>
</organism>
<feature type="transmembrane region" description="Helical" evidence="1">
    <location>
        <begin position="46"/>
        <end position="62"/>
    </location>
</feature>
<accession>A0A975IQP4</accession>
<dbReference type="InterPro" id="IPR007554">
    <property type="entry name" value="Glycerophosphate_synth"/>
</dbReference>
<gene>
    <name evidence="2" type="ORF">G127AT_03230</name>
</gene>
<feature type="transmembrane region" description="Helical" evidence="1">
    <location>
        <begin position="140"/>
        <end position="164"/>
    </location>
</feature>
<dbReference type="EMBL" id="CP071696">
    <property type="protein sequence ID" value="QTX05256.1"/>
    <property type="molecule type" value="Genomic_DNA"/>
</dbReference>
<evidence type="ECO:0000256" key="1">
    <source>
        <dbReference type="SAM" id="Phobius"/>
    </source>
</evidence>
<dbReference type="AlphaFoldDB" id="A0A975IQP4"/>
<protein>
    <submittedName>
        <fullName evidence="2">CDP-glycerol glycerophosphotransferase family protein</fullName>
    </submittedName>
</protein>